<comment type="caution">
    <text evidence="2">The sequence shown here is derived from an EMBL/GenBank/DDBJ whole genome shotgun (WGS) entry which is preliminary data.</text>
</comment>
<feature type="region of interest" description="Disordered" evidence="1">
    <location>
        <begin position="1"/>
        <end position="28"/>
    </location>
</feature>
<gene>
    <name evidence="2" type="ORF">QE152_g13457</name>
</gene>
<reference evidence="2 3" key="1">
    <citation type="journal article" date="2024" name="BMC Genomics">
        <title>De novo assembly and annotation of Popillia japonica's genome with initial clues to its potential as an invasive pest.</title>
        <authorList>
            <person name="Cucini C."/>
            <person name="Boschi S."/>
            <person name="Funari R."/>
            <person name="Cardaioli E."/>
            <person name="Iannotti N."/>
            <person name="Marturano G."/>
            <person name="Paoli F."/>
            <person name="Bruttini M."/>
            <person name="Carapelli A."/>
            <person name="Frati F."/>
            <person name="Nardi F."/>
        </authorList>
    </citation>
    <scope>NUCLEOTIDE SEQUENCE [LARGE SCALE GENOMIC DNA]</scope>
    <source>
        <strain evidence="2">DMR45628</strain>
    </source>
</reference>
<proteinExistence type="predicted"/>
<evidence type="ECO:0000313" key="2">
    <source>
        <dbReference type="EMBL" id="KAK9731675.1"/>
    </source>
</evidence>
<dbReference type="AlphaFoldDB" id="A0AAW1LDX0"/>
<feature type="compositionally biased region" description="Polar residues" evidence="1">
    <location>
        <begin position="91"/>
        <end position="101"/>
    </location>
</feature>
<protein>
    <submittedName>
        <fullName evidence="2">Uncharacterized protein</fullName>
    </submittedName>
</protein>
<accession>A0AAW1LDX0</accession>
<keyword evidence="3" id="KW-1185">Reference proteome</keyword>
<name>A0AAW1LDX0_POPJA</name>
<dbReference type="Proteomes" id="UP001458880">
    <property type="component" value="Unassembled WGS sequence"/>
</dbReference>
<dbReference type="EMBL" id="JASPKY010000129">
    <property type="protein sequence ID" value="KAK9731675.1"/>
    <property type="molecule type" value="Genomic_DNA"/>
</dbReference>
<feature type="compositionally biased region" description="Polar residues" evidence="1">
    <location>
        <begin position="58"/>
        <end position="71"/>
    </location>
</feature>
<evidence type="ECO:0000313" key="3">
    <source>
        <dbReference type="Proteomes" id="UP001458880"/>
    </source>
</evidence>
<sequence>MEVNSKTDEVDTNTTTAENLANTSQTDTNCVGYSRPDAAVKMVSKVAPIIVREAAKNLPQSESPIHNSQLQHIPHGQTDQQGRRCSHSHQKQQNTIHSTLTPKIWKPQLYDSTPRKDPSTCTQRTVPPRRGISDPASHNTLQKPNVYLSPRNHKRPILRSSSRSTRSSSRRIQHLSTNRSTNWLQFQQNLHLRKTHIHTPEDIDTAVTYLEEHVTNALKAATTTRLNTTKENIDTPKS</sequence>
<organism evidence="2 3">
    <name type="scientific">Popillia japonica</name>
    <name type="common">Japanese beetle</name>
    <dbReference type="NCBI Taxonomy" id="7064"/>
    <lineage>
        <taxon>Eukaryota</taxon>
        <taxon>Metazoa</taxon>
        <taxon>Ecdysozoa</taxon>
        <taxon>Arthropoda</taxon>
        <taxon>Hexapoda</taxon>
        <taxon>Insecta</taxon>
        <taxon>Pterygota</taxon>
        <taxon>Neoptera</taxon>
        <taxon>Endopterygota</taxon>
        <taxon>Coleoptera</taxon>
        <taxon>Polyphaga</taxon>
        <taxon>Scarabaeiformia</taxon>
        <taxon>Scarabaeidae</taxon>
        <taxon>Rutelinae</taxon>
        <taxon>Popillia</taxon>
    </lineage>
</organism>
<feature type="region of interest" description="Disordered" evidence="1">
    <location>
        <begin position="58"/>
        <end position="175"/>
    </location>
</feature>
<evidence type="ECO:0000256" key="1">
    <source>
        <dbReference type="SAM" id="MobiDB-lite"/>
    </source>
</evidence>
<feature type="compositionally biased region" description="Low complexity" evidence="1">
    <location>
        <begin position="12"/>
        <end position="23"/>
    </location>
</feature>